<dbReference type="OrthoDB" id="71307at2759"/>
<proteinExistence type="predicted"/>
<accession>V2XQF8</accession>
<feature type="domain" description="BTB" evidence="1">
    <location>
        <begin position="55"/>
        <end position="121"/>
    </location>
</feature>
<dbReference type="CDD" id="cd18186">
    <property type="entry name" value="BTB_POZ_ZBTB_KLHL-like"/>
    <property type="match status" value="1"/>
</dbReference>
<evidence type="ECO:0000313" key="2">
    <source>
        <dbReference type="EMBL" id="ESK94765.1"/>
    </source>
</evidence>
<dbReference type="SUPFAM" id="SSF54695">
    <property type="entry name" value="POZ domain"/>
    <property type="match status" value="1"/>
</dbReference>
<dbReference type="KEGG" id="mrr:Moror_14158"/>
<keyword evidence="3" id="KW-1185">Reference proteome</keyword>
<reference evidence="2 3" key="1">
    <citation type="journal article" date="2014" name="BMC Genomics">
        <title>Genome and secretome analysis of the hemibiotrophic fungal pathogen, Moniliophthora roreri, which causes frosty pod rot disease of cacao: mechanisms of the biotrophic and necrotrophic phases.</title>
        <authorList>
            <person name="Meinhardt L.W."/>
            <person name="Costa G.G.L."/>
            <person name="Thomazella D.P.T."/>
            <person name="Teixeira P.J.P.L."/>
            <person name="Carazzolle M.F."/>
            <person name="Schuster S.C."/>
            <person name="Carlson J.E."/>
            <person name="Guiltinan M.J."/>
            <person name="Mieczkowski P."/>
            <person name="Farmer A."/>
            <person name="Ramaraj T."/>
            <person name="Crozier J."/>
            <person name="Davis R.E."/>
            <person name="Shao J."/>
            <person name="Melnick R.L."/>
            <person name="Pereira G.A.G."/>
            <person name="Bailey B.A."/>
        </authorList>
    </citation>
    <scope>NUCLEOTIDE SEQUENCE [LARGE SCALE GENOMIC DNA]</scope>
    <source>
        <strain evidence="2 3">MCA 2997</strain>
    </source>
</reference>
<sequence>MNEEVIPLYQTTVTTITTSPSNQQSFLSDKSNSPAVEIELTLAEPPFDDTLGVPSDVSIRTSDNITFRAHRAILSLASPFFRTMLSLPQPSDSESNTDADTIPVSEDSKTIRSLLLLCYPGPRPTFVSESTDLTEIKALIGALTKYEMLHTGIAGRLKDLIHQPFTCKEPLRIYAIACQFKWQDLAETAAKASLQYPLHEIYVAELEEISAGDYHRLLKYHRQCGVAAGNVTTNCGLRWMSMRSGLGAWTWLRCQSCPAAGSVFICLTDAAAIPTPVPVRAWFMDYMVAMGTTLKRTPCAKLLDNMDTILPFIPKIGQCTTCRAGAFVELRSFIPGIFKTEVEKAISQVELEISF</sequence>
<dbReference type="PROSITE" id="PS50097">
    <property type="entry name" value="BTB"/>
    <property type="match status" value="1"/>
</dbReference>
<name>V2XQF8_MONRO</name>
<dbReference type="InterPro" id="IPR000210">
    <property type="entry name" value="BTB/POZ_dom"/>
</dbReference>
<dbReference type="Pfam" id="PF00651">
    <property type="entry name" value="BTB"/>
    <property type="match status" value="1"/>
</dbReference>
<dbReference type="SMART" id="SM00225">
    <property type="entry name" value="BTB"/>
    <property type="match status" value="1"/>
</dbReference>
<evidence type="ECO:0000313" key="3">
    <source>
        <dbReference type="Proteomes" id="UP000017559"/>
    </source>
</evidence>
<evidence type="ECO:0000259" key="1">
    <source>
        <dbReference type="PROSITE" id="PS50097"/>
    </source>
</evidence>
<dbReference type="Proteomes" id="UP000017559">
    <property type="component" value="Unassembled WGS sequence"/>
</dbReference>
<dbReference type="Gene3D" id="3.30.710.10">
    <property type="entry name" value="Potassium Channel Kv1.1, Chain A"/>
    <property type="match status" value="1"/>
</dbReference>
<protein>
    <recommendedName>
        <fullName evidence="1">BTB domain-containing protein</fullName>
    </recommendedName>
</protein>
<gene>
    <name evidence="2" type="ORF">Moror_14158</name>
</gene>
<dbReference type="STRING" id="1381753.V2XQF8"/>
<comment type="caution">
    <text evidence="2">The sequence shown here is derived from an EMBL/GenBank/DDBJ whole genome shotgun (WGS) entry which is preliminary data.</text>
</comment>
<dbReference type="HOGENOM" id="CLU_052397_0_1_1"/>
<dbReference type="AlphaFoldDB" id="V2XQF8"/>
<dbReference type="InterPro" id="IPR011333">
    <property type="entry name" value="SKP1/BTB/POZ_sf"/>
</dbReference>
<organism evidence="2 3">
    <name type="scientific">Moniliophthora roreri (strain MCA 2997)</name>
    <name type="common">Cocoa frosty pod rot fungus</name>
    <name type="synonym">Crinipellis roreri</name>
    <dbReference type="NCBI Taxonomy" id="1381753"/>
    <lineage>
        <taxon>Eukaryota</taxon>
        <taxon>Fungi</taxon>
        <taxon>Dikarya</taxon>
        <taxon>Basidiomycota</taxon>
        <taxon>Agaricomycotina</taxon>
        <taxon>Agaricomycetes</taxon>
        <taxon>Agaricomycetidae</taxon>
        <taxon>Agaricales</taxon>
        <taxon>Marasmiineae</taxon>
        <taxon>Marasmiaceae</taxon>
        <taxon>Moniliophthora</taxon>
    </lineage>
</organism>
<dbReference type="EMBL" id="AWSO01000121">
    <property type="protein sequence ID" value="ESK94765.1"/>
    <property type="molecule type" value="Genomic_DNA"/>
</dbReference>